<gene>
    <name evidence="6" type="ORF">NCTC12722_03612</name>
</gene>
<dbReference type="SUPFAM" id="SSF51735">
    <property type="entry name" value="NAD(P)-binding Rossmann-fold domains"/>
    <property type="match status" value="1"/>
</dbReference>
<dbReference type="GO" id="GO:0005829">
    <property type="term" value="C:cytosol"/>
    <property type="evidence" value="ECO:0007669"/>
    <property type="project" value="TreeGrafter"/>
</dbReference>
<dbReference type="PROSITE" id="PS00671">
    <property type="entry name" value="D_2_HYDROXYACID_DH_3"/>
    <property type="match status" value="1"/>
</dbReference>
<dbReference type="InterPro" id="IPR036291">
    <property type="entry name" value="NAD(P)-bd_dom_sf"/>
</dbReference>
<proteinExistence type="inferred from homology"/>
<dbReference type="Gene3D" id="3.40.50.720">
    <property type="entry name" value="NAD(P)-binding Rossmann-like Domain"/>
    <property type="match status" value="2"/>
</dbReference>
<dbReference type="GO" id="GO:0051287">
    <property type="term" value="F:NAD binding"/>
    <property type="evidence" value="ECO:0007669"/>
    <property type="project" value="InterPro"/>
</dbReference>
<dbReference type="EC" id="1.1.1.-" evidence="6"/>
<dbReference type="Pfam" id="PF00389">
    <property type="entry name" value="2-Hacid_dh"/>
    <property type="match status" value="1"/>
</dbReference>
<dbReference type="CDD" id="cd05301">
    <property type="entry name" value="GDH"/>
    <property type="match status" value="1"/>
</dbReference>
<dbReference type="OrthoDB" id="9793626at2"/>
<dbReference type="InterPro" id="IPR006139">
    <property type="entry name" value="D-isomer_2_OHA_DH_cat_dom"/>
</dbReference>
<evidence type="ECO:0000256" key="2">
    <source>
        <dbReference type="ARBA" id="ARBA00023002"/>
    </source>
</evidence>
<dbReference type="SUPFAM" id="SSF52283">
    <property type="entry name" value="Formate/glycerate dehydrogenase catalytic domain-like"/>
    <property type="match status" value="1"/>
</dbReference>
<feature type="domain" description="D-isomer specific 2-hydroxyacid dehydrogenase catalytic" evidence="4">
    <location>
        <begin position="6"/>
        <end position="320"/>
    </location>
</feature>
<name>A0A380WDZ5_AFIFE</name>
<dbReference type="InterPro" id="IPR006140">
    <property type="entry name" value="D-isomer_DH_NAD-bd"/>
</dbReference>
<dbReference type="InterPro" id="IPR029753">
    <property type="entry name" value="D-isomer_DH_CS"/>
</dbReference>
<sequence>MSRKSVYVTRAIPEENIDELRKHFDVEVNPDDRALSKDELKQKLKGRHAAISLLTDAVDGDVLDAAGPQLRIVANYAVGFNNFDVAGATQRNVVLTNTPGVLDDATATHTMTLLLATARRIAESDKFVRDGKWQGWAPMFFVGLDVERKNLGIAGLGRIGKAVAKRARGFDMNIIYSDVKPDADFEKAFGATYVDKDTLIRESDFLTMHVPLTDETRHYIGAKELKAMKKTAVLINASRGPVVDEVALVQALKNGEIWGAGLDVFEDEPKLASGLVDLPNVVVVPHIASATPQTRIAMGEIAVNNIIKVLNGQVPDTCVNPEVLKSAAAQ</sequence>
<keyword evidence="2 3" id="KW-0560">Oxidoreductase</keyword>
<dbReference type="Pfam" id="PF02826">
    <property type="entry name" value="2-Hacid_dh_C"/>
    <property type="match status" value="1"/>
</dbReference>
<evidence type="ECO:0000259" key="5">
    <source>
        <dbReference type="Pfam" id="PF02826"/>
    </source>
</evidence>
<dbReference type="InterPro" id="IPR050223">
    <property type="entry name" value="D-isomer_2-hydroxyacid_DH"/>
</dbReference>
<dbReference type="Proteomes" id="UP000254343">
    <property type="component" value="Unassembled WGS sequence"/>
</dbReference>
<evidence type="ECO:0000313" key="6">
    <source>
        <dbReference type="EMBL" id="SUU86387.1"/>
    </source>
</evidence>
<dbReference type="GO" id="GO:0016618">
    <property type="term" value="F:hydroxypyruvate reductase [NAD(P)H] activity"/>
    <property type="evidence" value="ECO:0007669"/>
    <property type="project" value="TreeGrafter"/>
</dbReference>
<evidence type="ECO:0000259" key="4">
    <source>
        <dbReference type="Pfam" id="PF00389"/>
    </source>
</evidence>
<reference evidence="6 7" key="1">
    <citation type="submission" date="2018-06" db="EMBL/GenBank/DDBJ databases">
        <authorList>
            <consortium name="Pathogen Informatics"/>
            <person name="Doyle S."/>
        </authorList>
    </citation>
    <scope>NUCLEOTIDE SEQUENCE [LARGE SCALE GENOMIC DNA]</scope>
    <source>
        <strain evidence="6 7">NCTC12722</strain>
    </source>
</reference>
<dbReference type="FunFam" id="3.40.50.720:FF:000462">
    <property type="entry name" value="Glyoxylate reductase (NADP+)"/>
    <property type="match status" value="1"/>
</dbReference>
<protein>
    <submittedName>
        <fullName evidence="6">2-hydroxyacid dehydrogenase SAV2305</fullName>
        <ecNumber evidence="6">1.1.1.-</ecNumber>
    </submittedName>
</protein>
<dbReference type="PANTHER" id="PTHR10996">
    <property type="entry name" value="2-HYDROXYACID DEHYDROGENASE-RELATED"/>
    <property type="match status" value="1"/>
</dbReference>
<comment type="similarity">
    <text evidence="1 3">Belongs to the D-isomer specific 2-hydroxyacid dehydrogenase family.</text>
</comment>
<organism evidence="6 7">
    <name type="scientific">Afipia felis</name>
    <name type="common">Cat scratch disease bacillus</name>
    <dbReference type="NCBI Taxonomy" id="1035"/>
    <lineage>
        <taxon>Bacteria</taxon>
        <taxon>Pseudomonadati</taxon>
        <taxon>Pseudomonadota</taxon>
        <taxon>Alphaproteobacteria</taxon>
        <taxon>Hyphomicrobiales</taxon>
        <taxon>Nitrobacteraceae</taxon>
        <taxon>Afipia</taxon>
    </lineage>
</organism>
<evidence type="ECO:0000313" key="7">
    <source>
        <dbReference type="Proteomes" id="UP000254343"/>
    </source>
</evidence>
<feature type="domain" description="D-isomer specific 2-hydroxyacid dehydrogenase NAD-binding" evidence="5">
    <location>
        <begin position="111"/>
        <end position="288"/>
    </location>
</feature>
<dbReference type="EMBL" id="UIGB01000001">
    <property type="protein sequence ID" value="SUU86387.1"/>
    <property type="molecule type" value="Genomic_DNA"/>
</dbReference>
<accession>A0A380WDZ5</accession>
<dbReference type="PANTHER" id="PTHR10996:SF257">
    <property type="entry name" value="GLYOXYLATE REDUCTASE 1"/>
    <property type="match status" value="1"/>
</dbReference>
<evidence type="ECO:0000256" key="1">
    <source>
        <dbReference type="ARBA" id="ARBA00005854"/>
    </source>
</evidence>
<dbReference type="RefSeq" id="WP_002717210.1">
    <property type="nucleotide sequence ID" value="NZ_UFSI01000001.1"/>
</dbReference>
<dbReference type="GO" id="GO:0030267">
    <property type="term" value="F:glyoxylate reductase (NADPH) activity"/>
    <property type="evidence" value="ECO:0007669"/>
    <property type="project" value="TreeGrafter"/>
</dbReference>
<evidence type="ECO:0000256" key="3">
    <source>
        <dbReference type="RuleBase" id="RU003719"/>
    </source>
</evidence>
<dbReference type="AlphaFoldDB" id="A0A380WDZ5"/>